<dbReference type="HOGENOM" id="CLU_205201_0_0_6"/>
<reference evidence="16 17" key="1">
    <citation type="submission" date="2011-09" db="EMBL/GenBank/DDBJ databases">
        <title>Complete sequence of chromosome of Thioflavicoccus mobilis 8321.</title>
        <authorList>
            <consortium name="US DOE Joint Genome Institute"/>
            <person name="Lucas S."/>
            <person name="Han J."/>
            <person name="Lapidus A."/>
            <person name="Cheng J.-F."/>
            <person name="Goodwin L."/>
            <person name="Pitluck S."/>
            <person name="Peters L."/>
            <person name="Ovchinnikova G."/>
            <person name="Lu M."/>
            <person name="Detter J.C."/>
            <person name="Han C."/>
            <person name="Tapia R."/>
            <person name="Land M."/>
            <person name="Hauser L."/>
            <person name="Kyrpides N."/>
            <person name="Ivanova N."/>
            <person name="Pagani I."/>
            <person name="Vogl K."/>
            <person name="Liu Z."/>
            <person name="Imhoff J."/>
            <person name="Thiel V."/>
            <person name="Frigaard N.-U."/>
            <person name="Bryant D."/>
            <person name="Woyke T."/>
        </authorList>
    </citation>
    <scope>NUCLEOTIDE SEQUENCE [LARGE SCALE GENOMIC DNA]</scope>
    <source>
        <strain evidence="16 17">8321</strain>
    </source>
</reference>
<comment type="subcellular location">
    <subcellularLocation>
        <location evidence="2">Cell membrane</location>
        <topology evidence="2">Single-pass type II membrane protein</topology>
    </subcellularLocation>
</comment>
<dbReference type="GO" id="GO:0019866">
    <property type="term" value="C:organelle inner membrane"/>
    <property type="evidence" value="ECO:0007669"/>
    <property type="project" value="InterPro"/>
</dbReference>
<keyword evidence="7" id="KW-0479">Metal-binding</keyword>
<keyword evidence="13" id="KW-0437">Light-harvesting polypeptide</keyword>
<protein>
    <submittedName>
        <fullName evidence="16">Antenna complex alpha/beta subunit</fullName>
    </submittedName>
</protein>
<keyword evidence="3" id="KW-1003">Cell membrane</keyword>
<dbReference type="InterPro" id="IPR002361">
    <property type="entry name" value="Antenna_alpha_CS"/>
</dbReference>
<keyword evidence="9" id="KW-0076">Bacteriochlorophyll</keyword>
<evidence type="ECO:0000313" key="16">
    <source>
        <dbReference type="EMBL" id="AGA91680.1"/>
    </source>
</evidence>
<dbReference type="KEGG" id="tmb:Thimo_2989"/>
<dbReference type="GO" id="GO:0030077">
    <property type="term" value="C:plasma membrane light-harvesting complex"/>
    <property type="evidence" value="ECO:0007669"/>
    <property type="project" value="InterPro"/>
</dbReference>
<organism evidence="16 17">
    <name type="scientific">Thioflavicoccus mobilis 8321</name>
    <dbReference type="NCBI Taxonomy" id="765912"/>
    <lineage>
        <taxon>Bacteria</taxon>
        <taxon>Pseudomonadati</taxon>
        <taxon>Pseudomonadota</taxon>
        <taxon>Gammaproteobacteria</taxon>
        <taxon>Chromatiales</taxon>
        <taxon>Chromatiaceae</taxon>
        <taxon>Thioflavicoccus</taxon>
    </lineage>
</organism>
<feature type="domain" description="Antenna complex alpha/beta subunit" evidence="15">
    <location>
        <begin position="1"/>
        <end position="41"/>
    </location>
</feature>
<evidence type="ECO:0000256" key="14">
    <source>
        <dbReference type="SAM" id="Phobius"/>
    </source>
</evidence>
<evidence type="ECO:0000256" key="7">
    <source>
        <dbReference type="ARBA" id="ARBA00022723"/>
    </source>
</evidence>
<evidence type="ECO:0000256" key="4">
    <source>
        <dbReference type="ARBA" id="ARBA00022494"/>
    </source>
</evidence>
<dbReference type="PROSITE" id="PS00968">
    <property type="entry name" value="ANTENNA_COMP_ALPHA"/>
    <property type="match status" value="1"/>
</dbReference>
<dbReference type="GO" id="GO:0042314">
    <property type="term" value="F:bacteriochlorophyll binding"/>
    <property type="evidence" value="ECO:0007669"/>
    <property type="project" value="UniProtKB-KW"/>
</dbReference>
<keyword evidence="5" id="KW-0042">Antenna complex</keyword>
<proteinExistence type="predicted"/>
<gene>
    <name evidence="16" type="ORF">Thimo_2989</name>
</gene>
<dbReference type="Gene3D" id="4.10.220.20">
    <property type="entry name" value="Light-harvesting complex"/>
    <property type="match status" value="1"/>
</dbReference>
<evidence type="ECO:0000256" key="2">
    <source>
        <dbReference type="ARBA" id="ARBA00004401"/>
    </source>
</evidence>
<dbReference type="PRINTS" id="PR00673">
    <property type="entry name" value="LIGHTHARVSTA"/>
</dbReference>
<dbReference type="EMBL" id="CP003051">
    <property type="protein sequence ID" value="AGA91680.1"/>
    <property type="molecule type" value="Genomic_DNA"/>
</dbReference>
<keyword evidence="8" id="KW-0460">Magnesium</keyword>
<evidence type="ECO:0000313" key="17">
    <source>
        <dbReference type="Proteomes" id="UP000010816"/>
    </source>
</evidence>
<keyword evidence="17" id="KW-1185">Reference proteome</keyword>
<evidence type="ECO:0000256" key="5">
    <source>
        <dbReference type="ARBA" id="ARBA00022549"/>
    </source>
</evidence>
<evidence type="ECO:0000256" key="9">
    <source>
        <dbReference type="ARBA" id="ARBA00022956"/>
    </source>
</evidence>
<dbReference type="Proteomes" id="UP000010816">
    <property type="component" value="Chromosome"/>
</dbReference>
<comment type="function">
    <text evidence="1">Antenna complexes are light-harvesting systems, which transfer the excitation energy to the reaction centers.</text>
</comment>
<dbReference type="InterPro" id="IPR035889">
    <property type="entry name" value="Light-harvesting_complex"/>
</dbReference>
<dbReference type="GO" id="GO:0005886">
    <property type="term" value="C:plasma membrane"/>
    <property type="evidence" value="ECO:0007669"/>
    <property type="project" value="UniProtKB-SubCell"/>
</dbReference>
<evidence type="ECO:0000259" key="15">
    <source>
        <dbReference type="Pfam" id="PF00556"/>
    </source>
</evidence>
<evidence type="ECO:0000256" key="11">
    <source>
        <dbReference type="ARBA" id="ARBA00022991"/>
    </source>
</evidence>
<evidence type="ECO:0000256" key="13">
    <source>
        <dbReference type="ARBA" id="ARBA00023243"/>
    </source>
</evidence>
<evidence type="ECO:0000256" key="1">
    <source>
        <dbReference type="ARBA" id="ARBA00002455"/>
    </source>
</evidence>
<keyword evidence="10 14" id="KW-1133">Transmembrane helix</keyword>
<evidence type="ECO:0000256" key="8">
    <source>
        <dbReference type="ARBA" id="ARBA00022842"/>
    </source>
</evidence>
<dbReference type="SUPFAM" id="SSF56918">
    <property type="entry name" value="Light-harvesting complex subunits"/>
    <property type="match status" value="1"/>
</dbReference>
<accession>L0H202</accession>
<dbReference type="InterPro" id="IPR018332">
    <property type="entry name" value="Antenna_alpha"/>
</dbReference>
<keyword evidence="4" id="KW-0148">Chlorophyll</keyword>
<feature type="transmembrane region" description="Helical" evidence="14">
    <location>
        <begin position="12"/>
        <end position="32"/>
    </location>
</feature>
<dbReference type="RefSeq" id="WP_015281811.1">
    <property type="nucleotide sequence ID" value="NC_019940.1"/>
</dbReference>
<keyword evidence="6 14" id="KW-0812">Transmembrane</keyword>
<evidence type="ECO:0000256" key="6">
    <source>
        <dbReference type="ARBA" id="ARBA00022692"/>
    </source>
</evidence>
<name>L0H202_9GAMM</name>
<dbReference type="AlphaFoldDB" id="L0H202"/>
<dbReference type="Pfam" id="PF00556">
    <property type="entry name" value="LHC"/>
    <property type="match status" value="1"/>
</dbReference>
<sequence>MYKLWLLTKPGETLVAIFILQVALGLLIHALLLTTTDLNWWEDGRPIPFPEAAAYERSQAGLGY</sequence>
<dbReference type="STRING" id="765912.Thimo_2989"/>
<evidence type="ECO:0000256" key="12">
    <source>
        <dbReference type="ARBA" id="ARBA00023136"/>
    </source>
</evidence>
<dbReference type="GO" id="GO:0046872">
    <property type="term" value="F:metal ion binding"/>
    <property type="evidence" value="ECO:0007669"/>
    <property type="project" value="UniProtKB-KW"/>
</dbReference>
<dbReference type="NCBIfam" id="NF040861">
    <property type="entry name" value="pufA_517_ASD"/>
    <property type="match status" value="1"/>
</dbReference>
<evidence type="ECO:0000256" key="10">
    <source>
        <dbReference type="ARBA" id="ARBA00022989"/>
    </source>
</evidence>
<dbReference type="GO" id="GO:0019684">
    <property type="term" value="P:photosynthesis, light reaction"/>
    <property type="evidence" value="ECO:0007669"/>
    <property type="project" value="InterPro"/>
</dbReference>
<dbReference type="InterPro" id="IPR000066">
    <property type="entry name" value="Antenna_a/b"/>
</dbReference>
<keyword evidence="12 14" id="KW-0472">Membrane</keyword>
<keyword evidence="11" id="KW-0157">Chromophore</keyword>
<evidence type="ECO:0000256" key="3">
    <source>
        <dbReference type="ARBA" id="ARBA00022475"/>
    </source>
</evidence>